<comment type="caution">
    <text evidence="1">The sequence shown here is derived from an EMBL/GenBank/DDBJ whole genome shotgun (WGS) entry which is preliminary data.</text>
</comment>
<sequence length="489" mass="54454">MSERIIVFTAVECVIREQEALAGCPHVAEMISEYLDSSHKWMIESAACAGYMTLLKRLGKKELPISPRELDWALRNAADRGDLRVVKWLTAYQPDMECSTQVMDSAALRGHLSIVKWLHHYRDEGCTTAAMDSAAAYGRLDVVQWLHENRSEGCTTAAMDSAAAGGYLKIVQWLTTNRKEGCTSIASHFALLNGHMHILRWLNEQNLEVQNADRTMGARSPVHSSRRERRLSATLLETPRHRPRRLIVRNQVDPIARGLVPELIESFLDVSTSWTVQKAACSGYLSLLKRLGERNAEITDHGMDWSLQIAATEGYLNIVQWLTAYRPNVKISQRAMDAAALRGHLKVVKWLHKNRSEGCSVHAMNSAAAGGHLDVVRWLHENRTEGCTTGAIDTAAAGGHLATVQWLWANRTEGCTTVAIDFAIYNSHFAVVKWFSELADFRPRTANHMVGATVGNIIRKQPGGQAMLTLSKKDIVCSVSIDRFQLPPA</sequence>
<evidence type="ECO:0000313" key="2">
    <source>
        <dbReference type="EMBL" id="RQM12809.1"/>
    </source>
</evidence>
<dbReference type="SUPFAM" id="SSF48403">
    <property type="entry name" value="Ankyrin repeat"/>
    <property type="match status" value="2"/>
</dbReference>
<evidence type="ECO:0000313" key="3">
    <source>
        <dbReference type="Proteomes" id="UP000282087"/>
    </source>
</evidence>
<dbReference type="PANTHER" id="PTHR46586:SF3">
    <property type="entry name" value="ANKYRIN REPEAT-CONTAINING PROTEIN"/>
    <property type="match status" value="1"/>
</dbReference>
<proteinExistence type="predicted"/>
<name>A0A3M6VAR2_9STRA</name>
<evidence type="ECO:0000313" key="4">
    <source>
        <dbReference type="Proteomes" id="UP000286097"/>
    </source>
</evidence>
<protein>
    <submittedName>
        <fullName evidence="1">Uncharacterized protein</fullName>
    </submittedName>
</protein>
<dbReference type="InterPro" id="IPR052050">
    <property type="entry name" value="SecEffector_AnkRepeat"/>
</dbReference>
<dbReference type="EMBL" id="QKXF01000308">
    <property type="protein sequence ID" value="RQM12809.1"/>
    <property type="molecule type" value="Genomic_DNA"/>
</dbReference>
<accession>A0A3M6VAR2</accession>
<dbReference type="Proteomes" id="UP000286097">
    <property type="component" value="Unassembled WGS sequence"/>
</dbReference>
<keyword evidence="3" id="KW-1185">Reference proteome</keyword>
<dbReference type="AlphaFoldDB" id="A0A3M6VAR2"/>
<dbReference type="InterPro" id="IPR002110">
    <property type="entry name" value="Ankyrin_rpt"/>
</dbReference>
<dbReference type="InterPro" id="IPR036770">
    <property type="entry name" value="Ankyrin_rpt-contain_sf"/>
</dbReference>
<dbReference type="EMBL" id="QLLG01000435">
    <property type="protein sequence ID" value="RMX63203.1"/>
    <property type="molecule type" value="Genomic_DNA"/>
</dbReference>
<evidence type="ECO:0000313" key="1">
    <source>
        <dbReference type="EMBL" id="RMX63203.1"/>
    </source>
</evidence>
<gene>
    <name evidence="2" type="ORF">DD237_007700</name>
    <name evidence="1" type="ORF">DD238_007437</name>
</gene>
<dbReference type="Pfam" id="PF13637">
    <property type="entry name" value="Ank_4"/>
    <property type="match status" value="4"/>
</dbReference>
<dbReference type="PANTHER" id="PTHR46586">
    <property type="entry name" value="ANKYRIN REPEAT-CONTAINING PROTEIN"/>
    <property type="match status" value="1"/>
</dbReference>
<organism evidence="1 3">
    <name type="scientific">Peronospora effusa</name>
    <dbReference type="NCBI Taxonomy" id="542832"/>
    <lineage>
        <taxon>Eukaryota</taxon>
        <taxon>Sar</taxon>
        <taxon>Stramenopiles</taxon>
        <taxon>Oomycota</taxon>
        <taxon>Peronosporomycetes</taxon>
        <taxon>Peronosporales</taxon>
        <taxon>Peronosporaceae</taxon>
        <taxon>Peronospora</taxon>
    </lineage>
</organism>
<dbReference type="Gene3D" id="1.25.40.20">
    <property type="entry name" value="Ankyrin repeat-containing domain"/>
    <property type="match status" value="2"/>
</dbReference>
<dbReference type="Proteomes" id="UP000282087">
    <property type="component" value="Unassembled WGS sequence"/>
</dbReference>
<dbReference type="VEuPathDB" id="FungiDB:DD237_007700"/>
<reference evidence="3 4" key="1">
    <citation type="submission" date="2018-06" db="EMBL/GenBank/DDBJ databases">
        <title>Comparative genomics of downy mildews reveals potential adaptations to biotrophy.</title>
        <authorList>
            <person name="Fletcher K."/>
            <person name="Klosterman S.J."/>
            <person name="Derevnina L."/>
            <person name="Martin F."/>
            <person name="Koike S."/>
            <person name="Reyes Chin-Wo S."/>
            <person name="Mou B."/>
            <person name="Michelmore R."/>
        </authorList>
    </citation>
    <scope>NUCLEOTIDE SEQUENCE [LARGE SCALE GENOMIC DNA]</scope>
    <source>
        <strain evidence="2 4">R13</strain>
        <strain evidence="1 3">R14</strain>
    </source>
</reference>